<evidence type="ECO:0008006" key="4">
    <source>
        <dbReference type="Google" id="ProtNLM"/>
    </source>
</evidence>
<name>T1GPJ2_MEGSC</name>
<evidence type="ECO:0000313" key="3">
    <source>
        <dbReference type="Proteomes" id="UP000015102"/>
    </source>
</evidence>
<dbReference type="Proteomes" id="UP000015102">
    <property type="component" value="Unassembled WGS sequence"/>
</dbReference>
<feature type="compositionally biased region" description="Polar residues" evidence="1">
    <location>
        <begin position="1"/>
        <end position="21"/>
    </location>
</feature>
<dbReference type="PANTHER" id="PTHR37984:SF5">
    <property type="entry name" value="PROTEIN NYNRIN-LIKE"/>
    <property type="match status" value="1"/>
</dbReference>
<dbReference type="EMBL" id="CAQQ02131547">
    <property type="status" value="NOT_ANNOTATED_CDS"/>
    <property type="molecule type" value="Genomic_DNA"/>
</dbReference>
<proteinExistence type="predicted"/>
<dbReference type="InterPro" id="IPR036397">
    <property type="entry name" value="RNaseH_sf"/>
</dbReference>
<reference evidence="2" key="2">
    <citation type="submission" date="2015-06" db="UniProtKB">
        <authorList>
            <consortium name="EnsemblMetazoa"/>
        </authorList>
    </citation>
    <scope>IDENTIFICATION</scope>
</reference>
<feature type="region of interest" description="Disordered" evidence="1">
    <location>
        <begin position="1"/>
        <end position="23"/>
    </location>
</feature>
<evidence type="ECO:0000256" key="1">
    <source>
        <dbReference type="SAM" id="MobiDB-lite"/>
    </source>
</evidence>
<dbReference type="GO" id="GO:0003676">
    <property type="term" value="F:nucleic acid binding"/>
    <property type="evidence" value="ECO:0007669"/>
    <property type="project" value="InterPro"/>
</dbReference>
<keyword evidence="3" id="KW-1185">Reference proteome</keyword>
<dbReference type="InterPro" id="IPR012337">
    <property type="entry name" value="RNaseH-like_sf"/>
</dbReference>
<dbReference type="PANTHER" id="PTHR37984">
    <property type="entry name" value="PROTEIN CBG26694"/>
    <property type="match status" value="1"/>
</dbReference>
<dbReference type="STRING" id="36166.T1GPJ2"/>
<dbReference type="InterPro" id="IPR050951">
    <property type="entry name" value="Retrovirus_Pol_polyprotein"/>
</dbReference>
<accession>T1GPJ2</accession>
<dbReference type="AlphaFoldDB" id="T1GPJ2"/>
<evidence type="ECO:0000313" key="2">
    <source>
        <dbReference type="EnsemblMetazoa" id="MESCA005524-PA"/>
    </source>
</evidence>
<protein>
    <recommendedName>
        <fullName evidence="4">Integrase catalytic domain-containing protein</fullName>
    </recommendedName>
</protein>
<dbReference type="OMA" id="MLYIQAN"/>
<reference evidence="3" key="1">
    <citation type="submission" date="2013-02" db="EMBL/GenBank/DDBJ databases">
        <authorList>
            <person name="Hughes D."/>
        </authorList>
    </citation>
    <scope>NUCLEOTIDE SEQUENCE</scope>
    <source>
        <strain>Durham</strain>
        <strain evidence="3">NC isolate 2 -- Noor lab</strain>
    </source>
</reference>
<dbReference type="HOGENOM" id="CLU_2388718_0_0_1"/>
<dbReference type="Gene3D" id="3.30.420.10">
    <property type="entry name" value="Ribonuclease H-like superfamily/Ribonuclease H"/>
    <property type="match status" value="1"/>
</dbReference>
<dbReference type="SUPFAM" id="SSF53098">
    <property type="entry name" value="Ribonuclease H-like"/>
    <property type="match status" value="1"/>
</dbReference>
<sequence length="94" mass="10487">MEKNNCQHIPSSPHYSQSNGEAESAVKTAKLLVEKGEDILDALLEYRSTPLSNRFSPAELLMGRKIKASLPTCPRNLETTLSKIVCDKEKELKD</sequence>
<dbReference type="EnsemblMetazoa" id="MESCA005524-RA">
    <property type="protein sequence ID" value="MESCA005524-PA"/>
    <property type="gene ID" value="MESCA005524"/>
</dbReference>
<organism evidence="2 3">
    <name type="scientific">Megaselia scalaris</name>
    <name type="common">Humpbacked fly</name>
    <name type="synonym">Phora scalaris</name>
    <dbReference type="NCBI Taxonomy" id="36166"/>
    <lineage>
        <taxon>Eukaryota</taxon>
        <taxon>Metazoa</taxon>
        <taxon>Ecdysozoa</taxon>
        <taxon>Arthropoda</taxon>
        <taxon>Hexapoda</taxon>
        <taxon>Insecta</taxon>
        <taxon>Pterygota</taxon>
        <taxon>Neoptera</taxon>
        <taxon>Endopterygota</taxon>
        <taxon>Diptera</taxon>
        <taxon>Brachycera</taxon>
        <taxon>Muscomorpha</taxon>
        <taxon>Platypezoidea</taxon>
        <taxon>Phoridae</taxon>
        <taxon>Megaseliini</taxon>
        <taxon>Megaselia</taxon>
    </lineage>
</organism>